<dbReference type="RefSeq" id="WP_215625644.1">
    <property type="nucleotide sequence ID" value="NZ_CP067089.2"/>
</dbReference>
<dbReference type="CDD" id="cd04908">
    <property type="entry name" value="ACT_Bt0572_1"/>
    <property type="match status" value="1"/>
</dbReference>
<dbReference type="PANTHER" id="PTHR40099">
    <property type="entry name" value="ACETOLACTATE SYNTHASE, SMALL SUBUNIT"/>
    <property type="match status" value="1"/>
</dbReference>
<dbReference type="PANTHER" id="PTHR40099:SF1">
    <property type="entry name" value="ACETOLACTATE SYNTHASE, SMALL SUBUNIT"/>
    <property type="match status" value="1"/>
</dbReference>
<reference evidence="2" key="1">
    <citation type="submission" date="2021-01" db="EMBL/GenBank/DDBJ databases">
        <title>Description of Breznakiella homolactica.</title>
        <authorList>
            <person name="Song Y."/>
            <person name="Brune A."/>
        </authorList>
    </citation>
    <scope>NUCLEOTIDE SEQUENCE</scope>
    <source>
        <strain evidence="2">RmG30</strain>
    </source>
</reference>
<gene>
    <name evidence="2" type="ORF">JFL75_15575</name>
</gene>
<name>A0A7T7XLC9_9SPIR</name>
<dbReference type="AlphaFoldDB" id="A0A7T7XLC9"/>
<dbReference type="KEGG" id="bhc:JFL75_15575"/>
<feature type="domain" description="ACT" evidence="1">
    <location>
        <begin position="5"/>
        <end position="81"/>
    </location>
</feature>
<sequence length="138" mass="15080">MQIKQISVFLENNAGRLGEVTRVLANAGINIRAISIADTADFGILRLIVDKNLDAMKALADAGFTTRMTDVVAVQIEDTPGSLAKVMELFQKSQINIEYLYASLEGKVGKAVVIFKMENIEKGIEIVSKNGLSMVEEF</sequence>
<proteinExistence type="predicted"/>
<organism evidence="2 3">
    <name type="scientific">Breznakiella homolactica</name>
    <dbReference type="NCBI Taxonomy" id="2798577"/>
    <lineage>
        <taxon>Bacteria</taxon>
        <taxon>Pseudomonadati</taxon>
        <taxon>Spirochaetota</taxon>
        <taxon>Spirochaetia</taxon>
        <taxon>Spirochaetales</taxon>
        <taxon>Breznakiellaceae</taxon>
        <taxon>Breznakiella</taxon>
    </lineage>
</organism>
<dbReference type="CDD" id="cd04882">
    <property type="entry name" value="ACT_Bt0572_2"/>
    <property type="match status" value="1"/>
</dbReference>
<dbReference type="Proteomes" id="UP000595917">
    <property type="component" value="Chromosome"/>
</dbReference>
<keyword evidence="3" id="KW-1185">Reference proteome</keyword>
<dbReference type="InterPro" id="IPR045739">
    <property type="entry name" value="ACT_dom_pair"/>
</dbReference>
<evidence type="ECO:0000313" key="3">
    <source>
        <dbReference type="Proteomes" id="UP000595917"/>
    </source>
</evidence>
<dbReference type="SUPFAM" id="SSF55021">
    <property type="entry name" value="ACT-like"/>
    <property type="match status" value="2"/>
</dbReference>
<dbReference type="InterPro" id="IPR002912">
    <property type="entry name" value="ACT_dom"/>
</dbReference>
<dbReference type="EMBL" id="CP067089">
    <property type="protein sequence ID" value="QQO08338.1"/>
    <property type="molecule type" value="Genomic_DNA"/>
</dbReference>
<evidence type="ECO:0000259" key="1">
    <source>
        <dbReference type="PROSITE" id="PS51671"/>
    </source>
</evidence>
<protein>
    <submittedName>
        <fullName evidence="2">ACT domain-containing protein</fullName>
    </submittedName>
</protein>
<dbReference type="InterPro" id="IPR045865">
    <property type="entry name" value="ACT-like_dom_sf"/>
</dbReference>
<dbReference type="PROSITE" id="PS51671">
    <property type="entry name" value="ACT"/>
    <property type="match status" value="1"/>
</dbReference>
<dbReference type="Gene3D" id="3.30.2130.10">
    <property type="entry name" value="VC0802-like"/>
    <property type="match status" value="1"/>
</dbReference>
<evidence type="ECO:0000313" key="2">
    <source>
        <dbReference type="EMBL" id="QQO08338.1"/>
    </source>
</evidence>
<dbReference type="Pfam" id="PF19571">
    <property type="entry name" value="ACT_8"/>
    <property type="match status" value="1"/>
</dbReference>
<accession>A0A7T7XLC9</accession>